<feature type="compositionally biased region" description="Acidic residues" evidence="11">
    <location>
        <begin position="1098"/>
        <end position="1107"/>
    </location>
</feature>
<dbReference type="GO" id="GO:0090307">
    <property type="term" value="P:mitotic spindle assembly"/>
    <property type="evidence" value="ECO:0007669"/>
    <property type="project" value="UniProtKB-ARBA"/>
</dbReference>
<dbReference type="InterPro" id="IPR027640">
    <property type="entry name" value="Kinesin-like_fam"/>
</dbReference>
<dbReference type="AlphaFoldDB" id="A0A9W6YMV8"/>
<dbReference type="EMBL" id="BSXU01000425">
    <property type="protein sequence ID" value="GMG20638.1"/>
    <property type="molecule type" value="Genomic_DNA"/>
</dbReference>
<dbReference type="GO" id="GO:0010970">
    <property type="term" value="P:transport along microtubule"/>
    <property type="evidence" value="ECO:0007669"/>
    <property type="project" value="UniProtKB-ARBA"/>
</dbReference>
<keyword evidence="5 9" id="KW-0067">ATP-binding</keyword>
<evidence type="ECO:0000313" key="13">
    <source>
        <dbReference type="EMBL" id="GMG20638.1"/>
    </source>
</evidence>
<evidence type="ECO:0000256" key="11">
    <source>
        <dbReference type="SAM" id="MobiDB-lite"/>
    </source>
</evidence>
<dbReference type="InterPro" id="IPR001752">
    <property type="entry name" value="Kinesin_motor_dom"/>
</dbReference>
<feature type="region of interest" description="Disordered" evidence="11">
    <location>
        <begin position="1009"/>
        <end position="1107"/>
    </location>
</feature>
<dbReference type="SUPFAM" id="SSF52540">
    <property type="entry name" value="P-loop containing nucleoside triphosphate hydrolases"/>
    <property type="match status" value="1"/>
</dbReference>
<dbReference type="OrthoDB" id="3176171at2759"/>
<evidence type="ECO:0000256" key="7">
    <source>
        <dbReference type="ARBA" id="ARBA00023175"/>
    </source>
</evidence>
<dbReference type="SMART" id="SM00129">
    <property type="entry name" value="KISc"/>
    <property type="match status" value="1"/>
</dbReference>
<name>A0A9W6YMV8_AMBMO</name>
<evidence type="ECO:0000256" key="1">
    <source>
        <dbReference type="ARBA" id="ARBA00004245"/>
    </source>
</evidence>
<dbReference type="InterPro" id="IPR019821">
    <property type="entry name" value="Kinesin_motor_CS"/>
</dbReference>
<feature type="domain" description="Kinesin motor" evidence="12">
    <location>
        <begin position="15"/>
        <end position="397"/>
    </location>
</feature>
<dbReference type="GO" id="GO:0035371">
    <property type="term" value="C:microtubule plus-end"/>
    <property type="evidence" value="ECO:0007669"/>
    <property type="project" value="UniProtKB-ARBA"/>
</dbReference>
<dbReference type="InterPro" id="IPR027417">
    <property type="entry name" value="P-loop_NTPase"/>
</dbReference>
<dbReference type="GO" id="GO:0070462">
    <property type="term" value="P:plus-end specific microtubule depolymerization"/>
    <property type="evidence" value="ECO:0007669"/>
    <property type="project" value="UniProtKB-ARBA"/>
</dbReference>
<dbReference type="GO" id="GO:0005524">
    <property type="term" value="F:ATP binding"/>
    <property type="evidence" value="ECO:0007669"/>
    <property type="project" value="UniProtKB-UniRule"/>
</dbReference>
<feature type="coiled-coil region" evidence="10">
    <location>
        <begin position="412"/>
        <end position="439"/>
    </location>
</feature>
<keyword evidence="2" id="KW-0963">Cytoplasm</keyword>
<dbReference type="Gene3D" id="3.40.850.10">
    <property type="entry name" value="Kinesin motor domain"/>
    <property type="match status" value="1"/>
</dbReference>
<keyword evidence="3" id="KW-0493">Microtubule</keyword>
<keyword evidence="4 9" id="KW-0547">Nucleotide-binding</keyword>
<feature type="compositionally biased region" description="Polar residues" evidence="11">
    <location>
        <begin position="747"/>
        <end position="761"/>
    </location>
</feature>
<keyword evidence="14" id="KW-1185">Reference proteome</keyword>
<evidence type="ECO:0000256" key="6">
    <source>
        <dbReference type="ARBA" id="ARBA00023054"/>
    </source>
</evidence>
<sequence length="1107" mass="122682">MSTTTPTPPSSKESSITVAVRIRPFTYSESQHLAQNESNNSNVFNTFGSSKASRGSIRNILNAVDDRMLIFDPPETNPLVQMEQNAFPNGFGHRRNMSNKGVGNHSSRIREHKFIFDKLFDQEATQEAVYSGTSKPMIDSVMEGFNSTVFAYGATGCGKTHTITGTQDSPGVIFLTMKDLFDKIEEMRKDFIFELTLSYLEIYNEKIKDLLNPNTDPRSLCIREDTKKTVVVTHLSQHIPQSVEDVMELITIGNGNRTVCGTAANATSSRSHAVLQITVVKKAKVMELNDQQTVATLSIIDLAGSERASATKNKGARLFEGANINKSLLALGNCINALCDPNRRHHVPYRDSKLTRLLKFSLGGNCKTVMIVCVSPSSRHYDETLNTLKYANRAKEIKTKLVRNQQNLSRHVGSYLKMITEQKAEIEELKKNQSELVQRGVDLRMEKINNCDLELTRSIDELKRSLDKNRNVMMTKAYYVARLKMFMLHKYEIDKFLNQFDSLIAANFDLIELGNVVPIKVFFELLDEYFKQVLKEIQVLEKRVVEKNELDYILEESSKFMLNRLRDIEGWSSKNSEQFHSYVFQLKESVEKHVAQEASVMVGEFFKETGLSFLNDAYVKCLRLVIQLLTSSSDRNQQAQIQKDLTSIFDENIEILKKMVSGRVNFIQNFNHYSELITSKFVNSGPLFQTSSSPSATKICFTPEKTPPKLQEQAISPSSPTLSLNHHSHHGHHTNDNKLPRPAIKRNPSSPLSNGFNKINKTTPVKSKISKSIISAAALNNKKPKKTVRFGNDEIFATPPPVPPPSASSKTANTSVTVPASESLKLSKFPSQFHGSNTGDNLDSDVSMSLSEGTENVNTSMTRRQLNSPLRNLSLLDASISGANKENNLLSSLMSSSAADDDEADVVIHAPKPIIPPKQDAILATSSSSTTINGSDHSKFTFDPTKFSLTDTNKADLTHINTSFVGKPLTSKSLSPIKTVGLTTSPGSKFQFKGLDFMYKNQLLDFDSSSTSNNTSSTNNSNKQIDANLNANGRDVFPNHSNINEKFEIRANGGGSQSSGIGGGKENGSGESEVERTRAGSQLDRGFGGLDAVNVDDSAMDLDDVDE</sequence>
<evidence type="ECO:0000256" key="3">
    <source>
        <dbReference type="ARBA" id="ARBA00022701"/>
    </source>
</evidence>
<dbReference type="FunFam" id="3.40.850.10:FF:000090">
    <property type="entry name" value="Kinesin-like protein"/>
    <property type="match status" value="1"/>
</dbReference>
<accession>A0A9W6YMV8</accession>
<comment type="caution">
    <text evidence="13">The sequence shown here is derived from an EMBL/GenBank/DDBJ whole genome shotgun (WGS) entry which is preliminary data.</text>
</comment>
<keyword evidence="8" id="KW-0206">Cytoskeleton</keyword>
<dbReference type="Pfam" id="PF00225">
    <property type="entry name" value="Kinesin"/>
    <property type="match status" value="1"/>
</dbReference>
<evidence type="ECO:0000256" key="10">
    <source>
        <dbReference type="SAM" id="Coils"/>
    </source>
</evidence>
<dbReference type="GO" id="GO:0051656">
    <property type="term" value="P:establishment of organelle localization"/>
    <property type="evidence" value="ECO:0007669"/>
    <property type="project" value="UniProtKB-ARBA"/>
</dbReference>
<gene>
    <name evidence="13" type="ORF">Amon01_000138000</name>
</gene>
<keyword evidence="6 10" id="KW-0175">Coiled coil</keyword>
<evidence type="ECO:0000256" key="8">
    <source>
        <dbReference type="ARBA" id="ARBA00023212"/>
    </source>
</evidence>
<dbReference type="GO" id="GO:0005634">
    <property type="term" value="C:nucleus"/>
    <property type="evidence" value="ECO:0007669"/>
    <property type="project" value="UniProtKB-ARBA"/>
</dbReference>
<dbReference type="PANTHER" id="PTHR47968">
    <property type="entry name" value="CENTROMERE PROTEIN E"/>
    <property type="match status" value="1"/>
</dbReference>
<dbReference type="PRINTS" id="PR00380">
    <property type="entry name" value="KINESINHEAVY"/>
</dbReference>
<proteinExistence type="inferred from homology"/>
<feature type="compositionally biased region" description="Gly residues" evidence="11">
    <location>
        <begin position="1052"/>
        <end position="1067"/>
    </location>
</feature>
<dbReference type="PROSITE" id="PS00411">
    <property type="entry name" value="KINESIN_MOTOR_1"/>
    <property type="match status" value="1"/>
</dbReference>
<dbReference type="Proteomes" id="UP001165063">
    <property type="component" value="Unassembled WGS sequence"/>
</dbReference>
<dbReference type="GO" id="GO:0061673">
    <property type="term" value="C:mitotic spindle astral microtubule"/>
    <property type="evidence" value="ECO:0007669"/>
    <property type="project" value="UniProtKB-ARBA"/>
</dbReference>
<evidence type="ECO:0000259" key="12">
    <source>
        <dbReference type="PROSITE" id="PS50067"/>
    </source>
</evidence>
<evidence type="ECO:0000256" key="5">
    <source>
        <dbReference type="ARBA" id="ARBA00022840"/>
    </source>
</evidence>
<protein>
    <submittedName>
        <fullName evidence="13">Unnamed protein product</fullName>
    </submittedName>
</protein>
<reference evidence="13" key="1">
    <citation type="submission" date="2023-04" db="EMBL/GenBank/DDBJ databases">
        <title>Ambrosiozyma monospora NBRC 1965.</title>
        <authorList>
            <person name="Ichikawa N."/>
            <person name="Sato H."/>
            <person name="Tonouchi N."/>
        </authorList>
    </citation>
    <scope>NUCLEOTIDE SEQUENCE</scope>
    <source>
        <strain evidence="13">NBRC 1965</strain>
    </source>
</reference>
<dbReference type="PANTHER" id="PTHR47968:SF13">
    <property type="entry name" value="KINESIN-LIKE PROTEIN KIF19 ISOFORM X1"/>
    <property type="match status" value="1"/>
</dbReference>
<dbReference type="PROSITE" id="PS50067">
    <property type="entry name" value="KINESIN_MOTOR_2"/>
    <property type="match status" value="1"/>
</dbReference>
<evidence type="ECO:0000256" key="9">
    <source>
        <dbReference type="PROSITE-ProRule" id="PRU00283"/>
    </source>
</evidence>
<evidence type="ECO:0000313" key="14">
    <source>
        <dbReference type="Proteomes" id="UP001165063"/>
    </source>
</evidence>
<organism evidence="13 14">
    <name type="scientific">Ambrosiozyma monospora</name>
    <name type="common">Yeast</name>
    <name type="synonym">Endomycopsis monosporus</name>
    <dbReference type="NCBI Taxonomy" id="43982"/>
    <lineage>
        <taxon>Eukaryota</taxon>
        <taxon>Fungi</taxon>
        <taxon>Dikarya</taxon>
        <taxon>Ascomycota</taxon>
        <taxon>Saccharomycotina</taxon>
        <taxon>Pichiomycetes</taxon>
        <taxon>Pichiales</taxon>
        <taxon>Pichiaceae</taxon>
        <taxon>Ambrosiozyma</taxon>
    </lineage>
</organism>
<feature type="binding site" evidence="9">
    <location>
        <begin position="153"/>
        <end position="160"/>
    </location>
    <ligand>
        <name>ATP</name>
        <dbReference type="ChEBI" id="CHEBI:30616"/>
    </ligand>
</feature>
<feature type="region of interest" description="Disordered" evidence="11">
    <location>
        <begin position="709"/>
        <end position="761"/>
    </location>
</feature>
<dbReference type="GO" id="GO:0033047">
    <property type="term" value="P:regulation of mitotic sister chromatid segregation"/>
    <property type="evidence" value="ECO:0007669"/>
    <property type="project" value="UniProtKB-ARBA"/>
</dbReference>
<dbReference type="CDD" id="cd01370">
    <property type="entry name" value="KISc_KIP3_like"/>
    <property type="match status" value="1"/>
</dbReference>
<comment type="similarity">
    <text evidence="9">Belongs to the TRAFAC class myosin-kinesin ATPase superfamily. Kinesin family.</text>
</comment>
<keyword evidence="7 9" id="KW-0505">Motor protein</keyword>
<dbReference type="GO" id="GO:0008574">
    <property type="term" value="F:plus-end-directed microtubule motor activity"/>
    <property type="evidence" value="ECO:0007669"/>
    <property type="project" value="UniProtKB-ARBA"/>
</dbReference>
<dbReference type="GO" id="GO:0008017">
    <property type="term" value="F:microtubule binding"/>
    <property type="evidence" value="ECO:0007669"/>
    <property type="project" value="InterPro"/>
</dbReference>
<comment type="subcellular location">
    <subcellularLocation>
        <location evidence="1">Cytoplasm</location>
        <location evidence="1">Cytoskeleton</location>
    </subcellularLocation>
</comment>
<dbReference type="InterPro" id="IPR036961">
    <property type="entry name" value="Kinesin_motor_dom_sf"/>
</dbReference>
<evidence type="ECO:0000256" key="2">
    <source>
        <dbReference type="ARBA" id="ARBA00022490"/>
    </source>
</evidence>
<feature type="compositionally biased region" description="Low complexity" evidence="11">
    <location>
        <begin position="1009"/>
        <end position="1022"/>
    </location>
</feature>
<evidence type="ECO:0000256" key="4">
    <source>
        <dbReference type="ARBA" id="ARBA00022741"/>
    </source>
</evidence>